<evidence type="ECO:0000256" key="9">
    <source>
        <dbReference type="ARBA" id="ARBA00031584"/>
    </source>
</evidence>
<feature type="transmembrane region" description="Helical" evidence="12">
    <location>
        <begin position="168"/>
        <end position="188"/>
    </location>
</feature>
<feature type="transmembrane region" description="Helical" evidence="12">
    <location>
        <begin position="115"/>
        <end position="133"/>
    </location>
</feature>
<dbReference type="NCBIfam" id="NF004499">
    <property type="entry name" value="PRK05846.1-3"/>
    <property type="match status" value="1"/>
</dbReference>
<evidence type="ECO:0000256" key="12">
    <source>
        <dbReference type="SAM" id="Phobius"/>
    </source>
</evidence>
<dbReference type="EMBL" id="JACHHZ010000001">
    <property type="protein sequence ID" value="MBB6091895.1"/>
    <property type="molecule type" value="Genomic_DNA"/>
</dbReference>
<dbReference type="PRINTS" id="PR01437">
    <property type="entry name" value="NUOXDRDTASE4"/>
</dbReference>
<evidence type="ECO:0000256" key="3">
    <source>
        <dbReference type="ARBA" id="ARBA00019906"/>
    </source>
</evidence>
<dbReference type="NCBIfam" id="NF004501">
    <property type="entry name" value="PRK05846.1-5"/>
    <property type="match status" value="1"/>
</dbReference>
<comment type="caution">
    <text evidence="15">The sequence shown here is derived from an EMBL/GenBank/DDBJ whole genome shotgun (WGS) entry which is preliminary data.</text>
</comment>
<dbReference type="Pfam" id="PF00361">
    <property type="entry name" value="Proton_antipo_M"/>
    <property type="match status" value="1"/>
</dbReference>
<evidence type="ECO:0000256" key="4">
    <source>
        <dbReference type="ARBA" id="ARBA00022692"/>
    </source>
</evidence>
<keyword evidence="8 12" id="KW-0472">Membrane</keyword>
<dbReference type="Proteomes" id="UP000588068">
    <property type="component" value="Unassembled WGS sequence"/>
</dbReference>
<dbReference type="PANTHER" id="PTHR43507:SF1">
    <property type="entry name" value="NADH-UBIQUINONE OXIDOREDUCTASE CHAIN 4"/>
    <property type="match status" value="1"/>
</dbReference>
<proteinExistence type="inferred from homology"/>
<dbReference type="PANTHER" id="PTHR43507">
    <property type="entry name" value="NADH-UBIQUINONE OXIDOREDUCTASE CHAIN 4"/>
    <property type="match status" value="1"/>
</dbReference>
<feature type="transmembrane region" description="Helical" evidence="12">
    <location>
        <begin position="469"/>
        <end position="487"/>
    </location>
</feature>
<evidence type="ECO:0000256" key="11">
    <source>
        <dbReference type="RuleBase" id="RU000320"/>
    </source>
</evidence>
<feature type="transmembrane region" description="Helical" evidence="12">
    <location>
        <begin position="32"/>
        <end position="52"/>
    </location>
</feature>
<dbReference type="AlphaFoldDB" id="A0A841HIL1"/>
<protein>
    <recommendedName>
        <fullName evidence="3">NADH-quinone oxidoreductase subunit M</fullName>
    </recommendedName>
    <alternativeName>
        <fullName evidence="9">NADH dehydrogenase I subunit M</fullName>
    </alternativeName>
    <alternativeName>
        <fullName evidence="10">NDH-1 subunit M</fullName>
    </alternativeName>
</protein>
<dbReference type="InterPro" id="IPR001750">
    <property type="entry name" value="ND/Mrp_TM"/>
</dbReference>
<feature type="transmembrane region" description="Helical" evidence="12">
    <location>
        <begin position="208"/>
        <end position="226"/>
    </location>
</feature>
<keyword evidence="6 12" id="KW-1133">Transmembrane helix</keyword>
<organism evidence="15 16">
    <name type="scientific">Povalibacter uvarum</name>
    <dbReference type="NCBI Taxonomy" id="732238"/>
    <lineage>
        <taxon>Bacteria</taxon>
        <taxon>Pseudomonadati</taxon>
        <taxon>Pseudomonadota</taxon>
        <taxon>Gammaproteobacteria</taxon>
        <taxon>Steroidobacterales</taxon>
        <taxon>Steroidobacteraceae</taxon>
        <taxon>Povalibacter</taxon>
    </lineage>
</organism>
<name>A0A841HIL1_9GAMM</name>
<dbReference type="GO" id="GO:0012505">
    <property type="term" value="C:endomembrane system"/>
    <property type="evidence" value="ECO:0007669"/>
    <property type="project" value="UniProtKB-SubCell"/>
</dbReference>
<keyword evidence="16" id="KW-1185">Reference proteome</keyword>
<feature type="transmembrane region" description="Helical" evidence="12">
    <location>
        <begin position="85"/>
        <end position="108"/>
    </location>
</feature>
<sequence length="509" mass="55395">MQLTWPILSVLIWLPILGGVALLVLGDRGIALGRWVALATTAVTFGISTLLYTNFDMATAEMQFVERAAWIPAFNSWYALGVDGIATPLIILTTFITPLVVIAAWTVIEKRPAQYYAAFLILEGLMVGVFAATDALLFYVLWEAMLIPMFIIIGVWGGARRVYATIKFFLYTFLGSVLMLVSLIYMYMKTCDAGQCSYAIADFQELPLALNAQILIFISFMLAFAVKVPMWPVHTWLPDAHVEAPTGGSVILAAIMLKMGGYGFLRFSLPITPDASAELDWLVISLSLIAVVYIGFVALVQQDMKKLIAYSSIAHMGFVTLGSFLAFDLLQVNGDTRGAAMGIDGAMVQMISHGLISGAMFFCVGVLYDRVHSREISSYGGVVNTMPTFAAFAVLFALANSGLPATSGFVGEFLVIIASFRADFWYAFLAAMTLILGAAYTLWLVKRVIFGAVANDDVAALKDLNGREFFVLGVLGVAVLLLGIWPAPLLDVMRPTVEHLVQQITVSKL</sequence>
<feature type="domain" description="NADH:quinone oxidoreductase/Mrp antiporter transmembrane" evidence="13">
    <location>
        <begin position="132"/>
        <end position="433"/>
    </location>
</feature>
<evidence type="ECO:0000256" key="10">
    <source>
        <dbReference type="ARBA" id="ARBA00032798"/>
    </source>
</evidence>
<feature type="transmembrane region" description="Helical" evidence="12">
    <location>
        <begin position="389"/>
        <end position="418"/>
    </location>
</feature>
<reference evidence="15 16" key="1">
    <citation type="submission" date="2020-08" db="EMBL/GenBank/DDBJ databases">
        <title>Genomic Encyclopedia of Type Strains, Phase IV (KMG-IV): sequencing the most valuable type-strain genomes for metagenomic binning, comparative biology and taxonomic classification.</title>
        <authorList>
            <person name="Goeker M."/>
        </authorList>
    </citation>
    <scope>NUCLEOTIDE SEQUENCE [LARGE SCALE GENOMIC DNA]</scope>
    <source>
        <strain evidence="15 16">DSM 26723</strain>
    </source>
</reference>
<feature type="transmembrane region" description="Helical" evidence="12">
    <location>
        <begin position="6"/>
        <end position="25"/>
    </location>
</feature>
<comment type="subcellular location">
    <subcellularLocation>
        <location evidence="1">Endomembrane system</location>
        <topology evidence="1">Multi-pass membrane protein</topology>
    </subcellularLocation>
    <subcellularLocation>
        <location evidence="11">Membrane</location>
        <topology evidence="11">Multi-pass membrane protein</topology>
    </subcellularLocation>
</comment>
<dbReference type="RefSeq" id="WP_184329660.1">
    <property type="nucleotide sequence ID" value="NZ_JACHHZ010000001.1"/>
</dbReference>
<dbReference type="GO" id="GO:0042773">
    <property type="term" value="P:ATP synthesis coupled electron transport"/>
    <property type="evidence" value="ECO:0007669"/>
    <property type="project" value="InterPro"/>
</dbReference>
<dbReference type="GO" id="GO:0016020">
    <property type="term" value="C:membrane"/>
    <property type="evidence" value="ECO:0007669"/>
    <property type="project" value="UniProtKB-SubCell"/>
</dbReference>
<dbReference type="GO" id="GO:0048039">
    <property type="term" value="F:ubiquinone binding"/>
    <property type="evidence" value="ECO:0007669"/>
    <property type="project" value="TreeGrafter"/>
</dbReference>
<evidence type="ECO:0000256" key="6">
    <source>
        <dbReference type="ARBA" id="ARBA00022989"/>
    </source>
</evidence>
<evidence type="ECO:0000256" key="8">
    <source>
        <dbReference type="ARBA" id="ARBA00023136"/>
    </source>
</evidence>
<comment type="similarity">
    <text evidence="2">Belongs to the complex I subunit 4 family.</text>
</comment>
<feature type="transmembrane region" description="Helical" evidence="12">
    <location>
        <begin position="281"/>
        <end position="300"/>
    </location>
</feature>
<evidence type="ECO:0000256" key="2">
    <source>
        <dbReference type="ARBA" id="ARBA00009025"/>
    </source>
</evidence>
<evidence type="ECO:0000256" key="1">
    <source>
        <dbReference type="ARBA" id="ARBA00004127"/>
    </source>
</evidence>
<dbReference type="InterPro" id="IPR010227">
    <property type="entry name" value="NADH_Q_OxRdtase_chainM/4"/>
</dbReference>
<accession>A0A841HIL1</accession>
<evidence type="ECO:0000313" key="16">
    <source>
        <dbReference type="Proteomes" id="UP000588068"/>
    </source>
</evidence>
<dbReference type="GO" id="GO:0015990">
    <property type="term" value="P:electron transport coupled proton transport"/>
    <property type="evidence" value="ECO:0007669"/>
    <property type="project" value="TreeGrafter"/>
</dbReference>
<dbReference type="NCBIfam" id="TIGR01972">
    <property type="entry name" value="NDH_I_M"/>
    <property type="match status" value="1"/>
</dbReference>
<evidence type="ECO:0000259" key="14">
    <source>
        <dbReference type="Pfam" id="PF01059"/>
    </source>
</evidence>
<dbReference type="Pfam" id="PF01059">
    <property type="entry name" value="Oxidored_q5_N"/>
    <property type="match status" value="1"/>
</dbReference>
<feature type="transmembrane region" description="Helical" evidence="12">
    <location>
        <begin position="247"/>
        <end position="269"/>
    </location>
</feature>
<feature type="transmembrane region" description="Helical" evidence="12">
    <location>
        <begin position="347"/>
        <end position="368"/>
    </location>
</feature>
<keyword evidence="5" id="KW-1278">Translocase</keyword>
<evidence type="ECO:0000256" key="7">
    <source>
        <dbReference type="ARBA" id="ARBA00023027"/>
    </source>
</evidence>
<dbReference type="InterPro" id="IPR000260">
    <property type="entry name" value="NADH4_N"/>
</dbReference>
<feature type="domain" description="NADH:ubiquinone oxidoreductase chain 4 N-terminal" evidence="14">
    <location>
        <begin position="57"/>
        <end position="123"/>
    </location>
</feature>
<evidence type="ECO:0000259" key="13">
    <source>
        <dbReference type="Pfam" id="PF00361"/>
    </source>
</evidence>
<evidence type="ECO:0000313" key="15">
    <source>
        <dbReference type="EMBL" id="MBB6091895.1"/>
    </source>
</evidence>
<dbReference type="GO" id="GO:0008137">
    <property type="term" value="F:NADH dehydrogenase (ubiquinone) activity"/>
    <property type="evidence" value="ECO:0007669"/>
    <property type="project" value="InterPro"/>
</dbReference>
<dbReference type="GO" id="GO:0003954">
    <property type="term" value="F:NADH dehydrogenase activity"/>
    <property type="evidence" value="ECO:0007669"/>
    <property type="project" value="TreeGrafter"/>
</dbReference>
<evidence type="ECO:0000256" key="5">
    <source>
        <dbReference type="ARBA" id="ARBA00022967"/>
    </source>
</evidence>
<keyword evidence="7" id="KW-0520">NAD</keyword>
<feature type="transmembrane region" description="Helical" evidence="12">
    <location>
        <begin position="139"/>
        <end position="156"/>
    </location>
</feature>
<keyword evidence="4 11" id="KW-0812">Transmembrane</keyword>
<feature type="transmembrane region" description="Helical" evidence="12">
    <location>
        <begin position="424"/>
        <end position="445"/>
    </location>
</feature>
<feature type="transmembrane region" description="Helical" evidence="12">
    <location>
        <begin position="307"/>
        <end position="327"/>
    </location>
</feature>
<dbReference type="InterPro" id="IPR003918">
    <property type="entry name" value="NADH_UbQ_OxRdtase"/>
</dbReference>
<gene>
    <name evidence="15" type="ORF">HNQ60_000741</name>
</gene>